<protein>
    <submittedName>
        <fullName evidence="1">Zinc protease</fullName>
    </submittedName>
</protein>
<dbReference type="EMBL" id="BEXA01000004">
    <property type="protein sequence ID" value="GAY73762.1"/>
    <property type="molecule type" value="Genomic_DNA"/>
</dbReference>
<comment type="caution">
    <text evidence="1">The sequence shown here is derived from an EMBL/GenBank/DDBJ whole genome shotgun (WGS) entry which is preliminary data.</text>
</comment>
<keyword evidence="1" id="KW-0645">Protease</keyword>
<keyword evidence="2" id="KW-1185">Reference proteome</keyword>
<dbReference type="STRING" id="1138822.PL11_009915"/>
<dbReference type="AlphaFoldDB" id="A0A401FN01"/>
<dbReference type="RefSeq" id="WP_125008599.1">
    <property type="nucleotide sequence ID" value="NZ_BEXA01000004.1"/>
</dbReference>
<gene>
    <name evidence="1" type="ORF">NBRC111893_1908</name>
</gene>
<reference evidence="1 2" key="1">
    <citation type="submission" date="2017-11" db="EMBL/GenBank/DDBJ databases">
        <title>Draft Genome Sequence of Lactobacillus curieae NBRC 111893 isolated from Koso, a Japanese sugar-Vegetable Fermented Beverage.</title>
        <authorList>
            <person name="Chiou T.Y."/>
            <person name="Oshima K."/>
            <person name="Suda W."/>
            <person name="Hattori M."/>
            <person name="Takahashi T."/>
        </authorList>
    </citation>
    <scope>NUCLEOTIDE SEQUENCE [LARGE SCALE GENOMIC DNA]</scope>
    <source>
        <strain evidence="1 2">NBRC111893</strain>
    </source>
</reference>
<dbReference type="OrthoDB" id="9762085at2"/>
<evidence type="ECO:0000313" key="1">
    <source>
        <dbReference type="EMBL" id="GAY73762.1"/>
    </source>
</evidence>
<proteinExistence type="predicted"/>
<dbReference type="Gene3D" id="3.30.830.10">
    <property type="entry name" value="Metalloenzyme, LuxS/M16 peptidase-like"/>
    <property type="match status" value="1"/>
</dbReference>
<organism evidence="1 2">
    <name type="scientific">Lentilactobacillus kosonis</name>
    <dbReference type="NCBI Taxonomy" id="2810561"/>
    <lineage>
        <taxon>Bacteria</taxon>
        <taxon>Bacillati</taxon>
        <taxon>Bacillota</taxon>
        <taxon>Bacilli</taxon>
        <taxon>Lactobacillales</taxon>
        <taxon>Lactobacillaceae</taxon>
        <taxon>Lentilactobacillus</taxon>
    </lineage>
</organism>
<dbReference type="Proteomes" id="UP000286974">
    <property type="component" value="Unassembled WGS sequence"/>
</dbReference>
<dbReference type="GO" id="GO:0006508">
    <property type="term" value="P:proteolysis"/>
    <property type="evidence" value="ECO:0007669"/>
    <property type="project" value="UniProtKB-KW"/>
</dbReference>
<evidence type="ECO:0000313" key="2">
    <source>
        <dbReference type="Proteomes" id="UP000286974"/>
    </source>
</evidence>
<keyword evidence="1" id="KW-0378">Hydrolase</keyword>
<accession>A0A401FN01</accession>
<name>A0A401FN01_9LACO</name>
<sequence length="113" mass="13152">MDKNKLDNLKIVTYNTDKFKTTKLSIYFTLKSDERNFAKMAMLSELLGNATEKYISETEVSRQLSRMFGASFGVTVLRYGDIHTLRVNISFPNDKYLPDNQHVVLKLSTFWMK</sequence>
<dbReference type="GO" id="GO:0008233">
    <property type="term" value="F:peptidase activity"/>
    <property type="evidence" value="ECO:0007669"/>
    <property type="project" value="UniProtKB-KW"/>
</dbReference>